<dbReference type="OrthoDB" id="21463at2759"/>
<reference evidence="2 3" key="1">
    <citation type="journal article" date="2019" name="Sci. Rep.">
        <title>Orb-weaving spider Araneus ventricosus genome elucidates the spidroin gene catalogue.</title>
        <authorList>
            <person name="Kono N."/>
            <person name="Nakamura H."/>
            <person name="Ohtoshi R."/>
            <person name="Moran D.A.P."/>
            <person name="Shinohara A."/>
            <person name="Yoshida Y."/>
            <person name="Fujiwara M."/>
            <person name="Mori M."/>
            <person name="Tomita M."/>
            <person name="Arakawa K."/>
        </authorList>
    </citation>
    <scope>NUCLEOTIDE SEQUENCE [LARGE SCALE GENOMIC DNA]</scope>
</reference>
<dbReference type="PANTHER" id="PTHR13329">
    <property type="entry name" value="MITOCHONDRIAL RIBOSOMAL PROTEIN S18B"/>
    <property type="match status" value="1"/>
</dbReference>
<organism evidence="2 3">
    <name type="scientific">Araneus ventricosus</name>
    <name type="common">Orbweaver spider</name>
    <name type="synonym">Epeira ventricosa</name>
    <dbReference type="NCBI Taxonomy" id="182803"/>
    <lineage>
        <taxon>Eukaryota</taxon>
        <taxon>Metazoa</taxon>
        <taxon>Ecdysozoa</taxon>
        <taxon>Arthropoda</taxon>
        <taxon>Chelicerata</taxon>
        <taxon>Arachnida</taxon>
        <taxon>Araneae</taxon>
        <taxon>Araneomorphae</taxon>
        <taxon>Entelegynae</taxon>
        <taxon>Araneoidea</taxon>
        <taxon>Araneidae</taxon>
        <taxon>Araneus</taxon>
    </lineage>
</organism>
<feature type="compositionally biased region" description="Basic and acidic residues" evidence="1">
    <location>
        <begin position="77"/>
        <end position="86"/>
    </location>
</feature>
<evidence type="ECO:0000313" key="2">
    <source>
        <dbReference type="EMBL" id="GBM98630.1"/>
    </source>
</evidence>
<dbReference type="InterPro" id="IPR040054">
    <property type="entry name" value="MRPS18B"/>
</dbReference>
<sequence length="153" mass="17705">MLKLVRSTEVSKILTFSFTKCQITPKYFHGFQLSSFGSPGNEYLNFPERDKRSQFELVRSLHINSPAFSDAEPSEETNGKHKKEIDPSKLRTRVIAPETSIRYLKSKAYQTTYGDEPVWVKYRRNFKGQYIPVNSRRTCIRFGMITTGNPCPI</sequence>
<dbReference type="GO" id="GO:0032543">
    <property type="term" value="P:mitochondrial translation"/>
    <property type="evidence" value="ECO:0007669"/>
    <property type="project" value="InterPro"/>
</dbReference>
<dbReference type="PANTHER" id="PTHR13329:SF2">
    <property type="entry name" value="SMALL RIBOSOMAL SUBUNIT PROTEIN MS40"/>
    <property type="match status" value="1"/>
</dbReference>
<feature type="region of interest" description="Disordered" evidence="1">
    <location>
        <begin position="66"/>
        <end position="86"/>
    </location>
</feature>
<comment type="caution">
    <text evidence="2">The sequence shown here is derived from an EMBL/GenBank/DDBJ whole genome shotgun (WGS) entry which is preliminary data.</text>
</comment>
<evidence type="ECO:0000313" key="3">
    <source>
        <dbReference type="Proteomes" id="UP000499080"/>
    </source>
</evidence>
<accession>A0A4Y2K865</accession>
<keyword evidence="3" id="KW-1185">Reference proteome</keyword>
<dbReference type="EMBL" id="BGPR01113633">
    <property type="protein sequence ID" value="GBM98630.1"/>
    <property type="molecule type" value="Genomic_DNA"/>
</dbReference>
<dbReference type="AlphaFoldDB" id="A0A4Y2K865"/>
<dbReference type="GO" id="GO:0005739">
    <property type="term" value="C:mitochondrion"/>
    <property type="evidence" value="ECO:0007669"/>
    <property type="project" value="TreeGrafter"/>
</dbReference>
<proteinExistence type="predicted"/>
<dbReference type="GO" id="GO:0003735">
    <property type="term" value="F:structural constituent of ribosome"/>
    <property type="evidence" value="ECO:0007669"/>
    <property type="project" value="InterPro"/>
</dbReference>
<dbReference type="Proteomes" id="UP000499080">
    <property type="component" value="Unassembled WGS sequence"/>
</dbReference>
<gene>
    <name evidence="2" type="ORF">AVEN_232839_1</name>
</gene>
<name>A0A4Y2K865_ARAVE</name>
<evidence type="ECO:0000256" key="1">
    <source>
        <dbReference type="SAM" id="MobiDB-lite"/>
    </source>
</evidence>
<protein>
    <submittedName>
        <fullName evidence="2">Uncharacterized protein</fullName>
    </submittedName>
</protein>